<dbReference type="PANTHER" id="PTHR13318:SF106">
    <property type="entry name" value="F-BOX_LRR-REPEAT PROTEIN 2"/>
    <property type="match status" value="1"/>
</dbReference>
<evidence type="ECO:0000313" key="4">
    <source>
        <dbReference type="Proteomes" id="UP000824120"/>
    </source>
</evidence>
<evidence type="ECO:0000313" key="3">
    <source>
        <dbReference type="EMBL" id="KAG5618691.1"/>
    </source>
</evidence>
<gene>
    <name evidence="3" type="ORF">H5410_018515</name>
</gene>
<dbReference type="InterPro" id="IPR032675">
    <property type="entry name" value="LRR_dom_sf"/>
</dbReference>
<organism evidence="3 4">
    <name type="scientific">Solanum commersonii</name>
    <name type="common">Commerson's wild potato</name>
    <name type="synonym">Commerson's nightshade</name>
    <dbReference type="NCBI Taxonomy" id="4109"/>
    <lineage>
        <taxon>Eukaryota</taxon>
        <taxon>Viridiplantae</taxon>
        <taxon>Streptophyta</taxon>
        <taxon>Embryophyta</taxon>
        <taxon>Tracheophyta</taxon>
        <taxon>Spermatophyta</taxon>
        <taxon>Magnoliopsida</taxon>
        <taxon>eudicotyledons</taxon>
        <taxon>Gunneridae</taxon>
        <taxon>Pentapetalae</taxon>
        <taxon>asterids</taxon>
        <taxon>lamiids</taxon>
        <taxon>Solanales</taxon>
        <taxon>Solanaceae</taxon>
        <taxon>Solanoideae</taxon>
        <taxon>Solaneae</taxon>
        <taxon>Solanum</taxon>
    </lineage>
</organism>
<proteinExistence type="predicted"/>
<accession>A0A9J6A316</accession>
<evidence type="ECO:0000259" key="2">
    <source>
        <dbReference type="Pfam" id="PF00646"/>
    </source>
</evidence>
<evidence type="ECO:0000256" key="1">
    <source>
        <dbReference type="SAM" id="Phobius"/>
    </source>
</evidence>
<dbReference type="CDD" id="cd09917">
    <property type="entry name" value="F-box_SF"/>
    <property type="match status" value="1"/>
</dbReference>
<reference evidence="3 4" key="1">
    <citation type="submission" date="2020-09" db="EMBL/GenBank/DDBJ databases">
        <title>De no assembly of potato wild relative species, Solanum commersonii.</title>
        <authorList>
            <person name="Cho K."/>
        </authorList>
    </citation>
    <scope>NUCLEOTIDE SEQUENCE [LARGE SCALE GENOMIC DNA]</scope>
    <source>
        <strain evidence="3">LZ3.2</strain>
        <tissue evidence="3">Leaf</tissue>
    </source>
</reference>
<keyword evidence="1" id="KW-0472">Membrane</keyword>
<feature type="domain" description="F-box" evidence="2">
    <location>
        <begin position="7"/>
        <end position="45"/>
    </location>
</feature>
<dbReference type="Gene3D" id="3.80.10.10">
    <property type="entry name" value="Ribonuclease Inhibitor"/>
    <property type="match status" value="6"/>
</dbReference>
<dbReference type="GO" id="GO:0019005">
    <property type="term" value="C:SCF ubiquitin ligase complex"/>
    <property type="evidence" value="ECO:0007669"/>
    <property type="project" value="TreeGrafter"/>
</dbReference>
<dbReference type="EMBL" id="JACXVP010000003">
    <property type="protein sequence ID" value="KAG5618691.1"/>
    <property type="molecule type" value="Genomic_DNA"/>
</dbReference>
<feature type="transmembrane region" description="Helical" evidence="1">
    <location>
        <begin position="767"/>
        <end position="787"/>
    </location>
</feature>
<keyword evidence="1" id="KW-0812">Transmembrane</keyword>
<dbReference type="OrthoDB" id="6066220at2759"/>
<keyword evidence="4" id="KW-1185">Reference proteome</keyword>
<dbReference type="SUPFAM" id="SSF81383">
    <property type="entry name" value="F-box domain"/>
    <property type="match status" value="1"/>
</dbReference>
<dbReference type="Proteomes" id="UP000824120">
    <property type="component" value="Chromosome 3"/>
</dbReference>
<dbReference type="SUPFAM" id="SSF52047">
    <property type="entry name" value="RNI-like"/>
    <property type="match status" value="3"/>
</dbReference>
<dbReference type="Pfam" id="PF00646">
    <property type="entry name" value="F-box"/>
    <property type="match status" value="1"/>
</dbReference>
<dbReference type="PANTHER" id="PTHR13318">
    <property type="entry name" value="PARTNER OF PAIRED, ISOFORM B-RELATED"/>
    <property type="match status" value="1"/>
</dbReference>
<dbReference type="SMART" id="SM00367">
    <property type="entry name" value="LRR_CC"/>
    <property type="match status" value="11"/>
</dbReference>
<protein>
    <recommendedName>
        <fullName evidence="2">F-box domain-containing protein</fullName>
    </recommendedName>
</protein>
<dbReference type="AlphaFoldDB" id="A0A9J6A316"/>
<dbReference type="InterPro" id="IPR001810">
    <property type="entry name" value="F-box_dom"/>
</dbReference>
<name>A0A9J6A316_SOLCO</name>
<sequence length="825" mass="92676">MANRCKDLPVECWELIFSRLHHKSDLESFSMVSKQFLALTNRLRIGLSVIDSTLLTHGTISKLIHRFSNLKSIDLSNFSGDLDPVLVDLANSVSYTSNLEQLDISNHKKLPFKGLKELGRKLKGLRVLTCSNLTLLRDSDLYVIAELFPFLEELDISYPSTDYVLDSVYIASEASNLAVTDSGVEVLSVNMSNLRKINVSGNHLITDRSLVALSMNCLNLEGLEMDDCPFITLKGILSILRTCAALSWISVSEIHIAQSSSGFECLATSSRTLQKLEVSNSIITDEFLFMVANASLPLNTFTLCWCTDFTYSGISKLLCAYQSLKYLSLVQVDFLTDECMDDLSQYLRCLVTIDLSGCMRLTNLTFYALARNCPSLKEIYMENTGFGTKHCFHDDVKNPRIRSVNLATNHYLDDDSLMDVALMCPNMDFLDVISCTSLTEAGIIGVLEVCNQIRDLQLDNCSGIKHIGKGAELPSLEVISAAGSALNDEGLVMIGSRCSRLLKLNLENCKGVTAEGLHAMVKNCRSLREINLKKCPQVSINSLNNLVFSSSSLRRVIPPCCSAFTDSLRGFYLHHGCRRQRATAKEYKYFPEERWELIFNRLYHQWSTTPFVCNTSRNLTSIRDSCLYVIAESFQFLEELDIRYPRNPSFLNRHELFVTDSGIEVLSVNLSKINVSGNSGISDRSMVALYRRNCLNLQCIREEDTLCPIFQTLDALKTLDVSEPCMEVYWKLKVSGFPISDEFLFLVAKTSLPLQRFSLCRCGNVTLSLYIFVSLLHLTISTFFTLARNCPSLETVKLDHIIGCEMNTRIKTVSLKFASYLNDDS</sequence>
<dbReference type="InterPro" id="IPR006553">
    <property type="entry name" value="Leu-rich_rpt_Cys-con_subtyp"/>
</dbReference>
<dbReference type="InterPro" id="IPR036047">
    <property type="entry name" value="F-box-like_dom_sf"/>
</dbReference>
<keyword evidence="1" id="KW-1133">Transmembrane helix</keyword>
<dbReference type="GO" id="GO:0031146">
    <property type="term" value="P:SCF-dependent proteasomal ubiquitin-dependent protein catabolic process"/>
    <property type="evidence" value="ECO:0007669"/>
    <property type="project" value="TreeGrafter"/>
</dbReference>
<comment type="caution">
    <text evidence="3">The sequence shown here is derived from an EMBL/GenBank/DDBJ whole genome shotgun (WGS) entry which is preliminary data.</text>
</comment>